<dbReference type="RefSeq" id="WP_126824427.1">
    <property type="nucleotide sequence ID" value="NZ_JBHLWU010000002.1"/>
</dbReference>
<organism evidence="1 2">
    <name type="scientific">Vagococcus entomophilus</name>
    <dbReference type="NCBI Taxonomy" id="1160095"/>
    <lineage>
        <taxon>Bacteria</taxon>
        <taxon>Bacillati</taxon>
        <taxon>Bacillota</taxon>
        <taxon>Bacilli</taxon>
        <taxon>Lactobacillales</taxon>
        <taxon>Enterococcaceae</taxon>
        <taxon>Vagococcus</taxon>
    </lineage>
</organism>
<dbReference type="Pfam" id="PF06486">
    <property type="entry name" value="DUF1093"/>
    <property type="match status" value="1"/>
</dbReference>
<dbReference type="InterPro" id="IPR036166">
    <property type="entry name" value="YxeA-like_sf"/>
</dbReference>
<dbReference type="SUPFAM" id="SSF159121">
    <property type="entry name" value="BC4932-like"/>
    <property type="match status" value="1"/>
</dbReference>
<evidence type="ECO:0008006" key="3">
    <source>
        <dbReference type="Google" id="ProtNLM"/>
    </source>
</evidence>
<reference evidence="1 2" key="1">
    <citation type="submission" date="2017-05" db="EMBL/GenBank/DDBJ databases">
        <title>Vagococcus spp. assemblies.</title>
        <authorList>
            <person name="Gulvik C.A."/>
        </authorList>
    </citation>
    <scope>NUCLEOTIDE SEQUENCE [LARGE SCALE GENOMIC DNA]</scope>
    <source>
        <strain evidence="1 2">DSM 24756</strain>
    </source>
</reference>
<dbReference type="OrthoDB" id="2146259at2"/>
<proteinExistence type="predicted"/>
<evidence type="ECO:0000313" key="2">
    <source>
        <dbReference type="Proteomes" id="UP000288669"/>
    </source>
</evidence>
<dbReference type="InterPro" id="IPR006542">
    <property type="entry name" value="DUF1093"/>
</dbReference>
<dbReference type="Gene3D" id="2.40.50.480">
    <property type="match status" value="1"/>
</dbReference>
<dbReference type="EMBL" id="NGJZ01000002">
    <property type="protein sequence ID" value="RSU07048.1"/>
    <property type="molecule type" value="Genomic_DNA"/>
</dbReference>
<sequence length="123" mass="13967">MKKFFGILVIILLVFISYKGFVYYQNRYVGITYYAKTSATPAKIQDLLDDQGKKVNTGYSYSLIGVNEKGETKRLEFEITGSAYPPNAYLEVRSSKEIVLKQATINESKIPKSIKKIVDQKNP</sequence>
<name>A0A430AGN6_9ENTE</name>
<dbReference type="NCBIfam" id="TIGR01655">
    <property type="entry name" value="yxeA_fam"/>
    <property type="match status" value="1"/>
</dbReference>
<evidence type="ECO:0000313" key="1">
    <source>
        <dbReference type="EMBL" id="RSU07048.1"/>
    </source>
</evidence>
<gene>
    <name evidence="1" type="ORF">CBF30_07260</name>
</gene>
<keyword evidence="2" id="KW-1185">Reference proteome</keyword>
<comment type="caution">
    <text evidence="1">The sequence shown here is derived from an EMBL/GenBank/DDBJ whole genome shotgun (WGS) entry which is preliminary data.</text>
</comment>
<protein>
    <recommendedName>
        <fullName evidence="3">DUF1093 domain-containing protein</fullName>
    </recommendedName>
</protein>
<dbReference type="Proteomes" id="UP000288669">
    <property type="component" value="Unassembled WGS sequence"/>
</dbReference>
<accession>A0A430AGN6</accession>
<dbReference type="AlphaFoldDB" id="A0A430AGN6"/>